<dbReference type="Proteomes" id="UP000594205">
    <property type="component" value="Chromosome"/>
</dbReference>
<evidence type="ECO:0000313" key="1">
    <source>
        <dbReference type="EMBL" id="QOV40175.1"/>
    </source>
</evidence>
<protein>
    <submittedName>
        <fullName evidence="1">Uncharacterized protein</fullName>
    </submittedName>
</protein>
<proteinExistence type="predicted"/>
<dbReference type="KEGG" id="sfeu:IM697_18300"/>
<accession>A0A7M2SX03</accession>
<dbReference type="EMBL" id="CP063373">
    <property type="protein sequence ID" value="QOV40175.1"/>
    <property type="molecule type" value="Genomic_DNA"/>
</dbReference>
<organism evidence="1 2">
    <name type="scientific">Streptomyces ferrugineus</name>
    <dbReference type="NCBI Taxonomy" id="1413221"/>
    <lineage>
        <taxon>Bacteria</taxon>
        <taxon>Bacillati</taxon>
        <taxon>Actinomycetota</taxon>
        <taxon>Actinomycetes</taxon>
        <taxon>Kitasatosporales</taxon>
        <taxon>Streptomycetaceae</taxon>
        <taxon>Streptomyces</taxon>
    </lineage>
</organism>
<reference evidence="1 2" key="1">
    <citation type="submission" date="2020-10" db="EMBL/GenBank/DDBJ databases">
        <title>Streptomyces ferrugineus complate genome analysis.</title>
        <authorList>
            <person name="Anwar N."/>
        </authorList>
    </citation>
    <scope>NUCLEOTIDE SEQUENCE [LARGE SCALE GENOMIC DNA]</scope>
    <source>
        <strain evidence="1 2">CCTCC AA2014009</strain>
    </source>
</reference>
<dbReference type="AlphaFoldDB" id="A0A7M2SX03"/>
<sequence>MHTPHDLDLAPDEVLVQSVDTERRVVELRPHKLSELDRTDVLHATQVLDPGDHALNTYALLARASNCMKKDGTHWYVMANQKDESC</sequence>
<evidence type="ECO:0000313" key="2">
    <source>
        <dbReference type="Proteomes" id="UP000594205"/>
    </source>
</evidence>
<name>A0A7M2SX03_9ACTN</name>
<keyword evidence="2" id="KW-1185">Reference proteome</keyword>
<gene>
    <name evidence="1" type="ORF">IM697_18300</name>
</gene>
<dbReference type="RefSeq" id="WP_194048762.1">
    <property type="nucleotide sequence ID" value="NZ_CP063373.1"/>
</dbReference>